<dbReference type="PROSITE" id="PS50234">
    <property type="entry name" value="VWFA"/>
    <property type="match status" value="1"/>
</dbReference>
<feature type="domain" description="VWFA" evidence="2">
    <location>
        <begin position="30"/>
        <end position="250"/>
    </location>
</feature>
<dbReference type="RefSeq" id="WP_262844902.1">
    <property type="nucleotide sequence ID" value="NZ_JANZYP010000034.1"/>
</dbReference>
<dbReference type="EMBL" id="JBHSFN010000030">
    <property type="protein sequence ID" value="MFC4591239.1"/>
    <property type="molecule type" value="Genomic_DNA"/>
</dbReference>
<accession>A0ABV9ET09</accession>
<feature type="compositionally biased region" description="Basic and acidic residues" evidence="1">
    <location>
        <begin position="425"/>
        <end position="437"/>
    </location>
</feature>
<feature type="region of interest" description="Disordered" evidence="1">
    <location>
        <begin position="425"/>
        <end position="444"/>
    </location>
</feature>
<protein>
    <submittedName>
        <fullName evidence="3">Choice-of-anchor X domain-containing protein</fullName>
    </submittedName>
</protein>
<evidence type="ECO:0000313" key="4">
    <source>
        <dbReference type="Proteomes" id="UP001595891"/>
    </source>
</evidence>
<sequence length="759" mass="81560">MVVALALTIPVSLPVRSATADLIPETIPLDMVVAVDESGSLSAADVSREVEASTTIARSVLNPLSRVTVLGFGSNNGAAGQRAVDEICRPTVADSDVSLQYLSTCVKGLHLRTKAEGNDTDHVAVLAQALSTMRDGSPRRALKVIFLLTDGRLDVPFSPSYGSGLGTDPRVRERRNEAAEQQLTTLIGQAQQAGVQIWPLGFGAAVTQDSLDRFAIGGSREGCDERGDSQPKARVVRDARDVTRSLYEAYAAATCSGLSRTDSGTLKSGQSRDLTIDIPVIATDGTITVSKSDPRVLAQFIDPNGRVVPGSGQFGDSSFARSGENTATEALRIVNPVNGTWTVRLKAPERLADQLVSATALWQGAVQAAIVPEPPFARTGQNVRVWLSLITRKGAITDEEALRGLAFSVTAAGGGLLGQQSIQLRDDGETPDDRANDGRYAGTFQAPQTAGDITLTGVVAGTGIRAERVPITVKVGAPETVTQGRVEFFTDGTVRRGTTIRGRLTMRNATSSARRVRLQLDGDTAADVAPAAGFELPPGDSVKDFVVRFGANAALGGATLTVRLVDERDQSAVYASGLLTVAVAPPETFWDRYRGQLAAAAVALLLLALTLWQWRLAWKRRVHVKGLHAALSKEGVQVGGELPAPTKWSPEFRFTIRDANGYDTRLVTFRSGAGEPCYSVRRDKDVGVLLRTPDGDRHRLAFGAESELLPSGHRLVFRDNRRRRALWPRDRRRSAPRPGTERPQEERQKTVPDYDDPWA</sequence>
<dbReference type="Gene3D" id="3.40.50.410">
    <property type="entry name" value="von Willebrand factor, type A domain"/>
    <property type="match status" value="1"/>
</dbReference>
<proteinExistence type="predicted"/>
<dbReference type="InterPro" id="IPR036465">
    <property type="entry name" value="vWFA_dom_sf"/>
</dbReference>
<name>A0ABV9ET09_9ACTN</name>
<keyword evidence="4" id="KW-1185">Reference proteome</keyword>
<dbReference type="NCBIfam" id="NF041940">
    <property type="entry name" value="choice_anch_X"/>
    <property type="match status" value="1"/>
</dbReference>
<dbReference type="SUPFAM" id="SSF53300">
    <property type="entry name" value="vWA-like"/>
    <property type="match status" value="1"/>
</dbReference>
<dbReference type="InterPro" id="IPR002035">
    <property type="entry name" value="VWF_A"/>
</dbReference>
<reference evidence="4" key="1">
    <citation type="journal article" date="2019" name="Int. J. Syst. Evol. Microbiol.">
        <title>The Global Catalogue of Microorganisms (GCM) 10K type strain sequencing project: providing services to taxonomists for standard genome sequencing and annotation.</title>
        <authorList>
            <consortium name="The Broad Institute Genomics Platform"/>
            <consortium name="The Broad Institute Genome Sequencing Center for Infectious Disease"/>
            <person name="Wu L."/>
            <person name="Ma J."/>
        </authorList>
    </citation>
    <scope>NUCLEOTIDE SEQUENCE [LARGE SCALE GENOMIC DNA]</scope>
    <source>
        <strain evidence="4">CCUG 49560</strain>
    </source>
</reference>
<gene>
    <name evidence="3" type="ORF">ACFO8L_34460</name>
</gene>
<evidence type="ECO:0000256" key="1">
    <source>
        <dbReference type="SAM" id="MobiDB-lite"/>
    </source>
</evidence>
<comment type="caution">
    <text evidence="3">The sequence shown here is derived from an EMBL/GenBank/DDBJ whole genome shotgun (WGS) entry which is preliminary data.</text>
</comment>
<feature type="compositionally biased region" description="Basic and acidic residues" evidence="1">
    <location>
        <begin position="739"/>
        <end position="752"/>
    </location>
</feature>
<dbReference type="SMART" id="SM00327">
    <property type="entry name" value="VWA"/>
    <property type="match status" value="1"/>
</dbReference>
<dbReference type="CDD" id="cd00198">
    <property type="entry name" value="vWFA"/>
    <property type="match status" value="1"/>
</dbReference>
<organism evidence="3 4">
    <name type="scientific">Sphaerisporangium corydalis</name>
    <dbReference type="NCBI Taxonomy" id="1441875"/>
    <lineage>
        <taxon>Bacteria</taxon>
        <taxon>Bacillati</taxon>
        <taxon>Actinomycetota</taxon>
        <taxon>Actinomycetes</taxon>
        <taxon>Streptosporangiales</taxon>
        <taxon>Streptosporangiaceae</taxon>
        <taxon>Sphaerisporangium</taxon>
    </lineage>
</organism>
<evidence type="ECO:0000259" key="2">
    <source>
        <dbReference type="PROSITE" id="PS50234"/>
    </source>
</evidence>
<dbReference type="Proteomes" id="UP001595891">
    <property type="component" value="Unassembled WGS sequence"/>
</dbReference>
<evidence type="ECO:0000313" key="3">
    <source>
        <dbReference type="EMBL" id="MFC4591239.1"/>
    </source>
</evidence>
<feature type="region of interest" description="Disordered" evidence="1">
    <location>
        <begin position="727"/>
        <end position="759"/>
    </location>
</feature>